<dbReference type="EMBL" id="JAEFBK010000010">
    <property type="protein sequence ID" value="KAG7559512.1"/>
    <property type="molecule type" value="Genomic_DNA"/>
</dbReference>
<dbReference type="AlphaFoldDB" id="A0A8T1ZJF9"/>
<evidence type="ECO:0000256" key="1">
    <source>
        <dbReference type="SAM" id="MobiDB-lite"/>
    </source>
</evidence>
<reference evidence="2 3" key="1">
    <citation type="submission" date="2020-12" db="EMBL/GenBank/DDBJ databases">
        <title>Concerted genomic and epigenomic changes stabilize Arabidopsis allopolyploids.</title>
        <authorList>
            <person name="Chen Z."/>
        </authorList>
    </citation>
    <scope>NUCLEOTIDE SEQUENCE [LARGE SCALE GENOMIC DNA]</scope>
    <source>
        <strain evidence="2">Allo738</strain>
        <tissue evidence="2">Leaf</tissue>
    </source>
</reference>
<accession>A0A8T1ZJF9</accession>
<keyword evidence="3" id="KW-1185">Reference proteome</keyword>
<feature type="compositionally biased region" description="Basic and acidic residues" evidence="1">
    <location>
        <begin position="61"/>
        <end position="74"/>
    </location>
</feature>
<gene>
    <name evidence="2" type="ORF">ISN45_Aa05g011040</name>
</gene>
<organism evidence="2 3">
    <name type="scientific">Arabidopsis thaliana x Arabidopsis arenosa</name>
    <dbReference type="NCBI Taxonomy" id="1240361"/>
    <lineage>
        <taxon>Eukaryota</taxon>
        <taxon>Viridiplantae</taxon>
        <taxon>Streptophyta</taxon>
        <taxon>Embryophyta</taxon>
        <taxon>Tracheophyta</taxon>
        <taxon>Spermatophyta</taxon>
        <taxon>Magnoliopsida</taxon>
        <taxon>eudicotyledons</taxon>
        <taxon>Gunneridae</taxon>
        <taxon>Pentapetalae</taxon>
        <taxon>rosids</taxon>
        <taxon>malvids</taxon>
        <taxon>Brassicales</taxon>
        <taxon>Brassicaceae</taxon>
        <taxon>Camelineae</taxon>
        <taxon>Arabidopsis</taxon>
    </lineage>
</organism>
<evidence type="ECO:0000313" key="3">
    <source>
        <dbReference type="Proteomes" id="UP000694240"/>
    </source>
</evidence>
<sequence>MTYSLKRRALHARIFEGKELPQFVALFQHMVVLKGCLSFGYKNRMIEKGSSDKNYTMESRTGGHDNRMTEKGSSDETYTATRRNQLHLFKFLEPEFRIIRHYKLKRRRQHYYLDQSSSGNQGPRQSAAALTALTSGFNTSSARTSSPELKLYQQFFMLCLGWEERKLAQ</sequence>
<feature type="region of interest" description="Disordered" evidence="1">
    <location>
        <begin position="52"/>
        <end position="77"/>
    </location>
</feature>
<dbReference type="Proteomes" id="UP000694240">
    <property type="component" value="Chromosome 10"/>
</dbReference>
<proteinExistence type="predicted"/>
<comment type="caution">
    <text evidence="2">The sequence shown here is derived from an EMBL/GenBank/DDBJ whole genome shotgun (WGS) entry which is preliminary data.</text>
</comment>
<protein>
    <submittedName>
        <fullName evidence="2">Uncharacterized protein</fullName>
    </submittedName>
</protein>
<evidence type="ECO:0000313" key="2">
    <source>
        <dbReference type="EMBL" id="KAG7559512.1"/>
    </source>
</evidence>
<name>A0A8T1ZJF9_9BRAS</name>